<reference evidence="2" key="1">
    <citation type="journal article" date="2007" name="Nature">
        <title>The grapevine genome sequence suggests ancestral hexaploidization in major angiosperm phyla.</title>
        <authorList>
            <consortium name="The French-Italian Public Consortium for Grapevine Genome Characterization."/>
            <person name="Jaillon O."/>
            <person name="Aury J.-M."/>
            <person name="Noel B."/>
            <person name="Policriti A."/>
            <person name="Clepet C."/>
            <person name="Casagrande A."/>
            <person name="Choisne N."/>
            <person name="Aubourg S."/>
            <person name="Vitulo N."/>
            <person name="Jubin C."/>
            <person name="Vezzi A."/>
            <person name="Legeai F."/>
            <person name="Hugueney P."/>
            <person name="Dasilva C."/>
            <person name="Horner D."/>
            <person name="Mica E."/>
            <person name="Jublot D."/>
            <person name="Poulain J."/>
            <person name="Bruyere C."/>
            <person name="Billault A."/>
            <person name="Segurens B."/>
            <person name="Gouyvenoux M."/>
            <person name="Ugarte E."/>
            <person name="Cattonaro F."/>
            <person name="Anthouard V."/>
            <person name="Vico V."/>
            <person name="Del Fabbro C."/>
            <person name="Alaux M."/>
            <person name="Di Gaspero G."/>
            <person name="Dumas V."/>
            <person name="Felice N."/>
            <person name="Paillard S."/>
            <person name="Juman I."/>
            <person name="Moroldo M."/>
            <person name="Scalabrin S."/>
            <person name="Canaguier A."/>
            <person name="Le Clainche I."/>
            <person name="Malacrida G."/>
            <person name="Durand E."/>
            <person name="Pesole G."/>
            <person name="Laucou V."/>
            <person name="Chatelet P."/>
            <person name="Merdinoglu D."/>
            <person name="Delledonne M."/>
            <person name="Pezzotti M."/>
            <person name="Lecharny A."/>
            <person name="Scarpelli C."/>
            <person name="Artiguenave F."/>
            <person name="Pe M.E."/>
            <person name="Valle G."/>
            <person name="Morgante M."/>
            <person name="Caboche M."/>
            <person name="Adam-Blondon A.-F."/>
            <person name="Weissenbach J."/>
            <person name="Quetier F."/>
            <person name="Wincker P."/>
        </authorList>
    </citation>
    <scope>NUCLEOTIDE SEQUENCE [LARGE SCALE GENOMIC DNA]</scope>
    <source>
        <strain evidence="2">cv. Pinot noir / PN40024</strain>
    </source>
</reference>
<name>F6GWU2_VITVI</name>
<accession>F6GWU2</accession>
<protein>
    <submittedName>
        <fullName evidence="1">Uncharacterized protein</fullName>
    </submittedName>
</protein>
<dbReference type="InParanoid" id="F6GWU2"/>
<dbReference type="PaxDb" id="29760-VIT_04s0023g02270.t01"/>
<gene>
    <name evidence="1" type="ordered locus">VIT_04s0023g02270</name>
</gene>
<keyword evidence="2" id="KW-1185">Reference proteome</keyword>
<proteinExistence type="predicted"/>
<organism evidence="1 2">
    <name type="scientific">Vitis vinifera</name>
    <name type="common">Grape</name>
    <dbReference type="NCBI Taxonomy" id="29760"/>
    <lineage>
        <taxon>Eukaryota</taxon>
        <taxon>Viridiplantae</taxon>
        <taxon>Streptophyta</taxon>
        <taxon>Embryophyta</taxon>
        <taxon>Tracheophyta</taxon>
        <taxon>Spermatophyta</taxon>
        <taxon>Magnoliopsida</taxon>
        <taxon>eudicotyledons</taxon>
        <taxon>Gunneridae</taxon>
        <taxon>Pentapetalae</taxon>
        <taxon>rosids</taxon>
        <taxon>Vitales</taxon>
        <taxon>Vitaceae</taxon>
        <taxon>Viteae</taxon>
        <taxon>Vitis</taxon>
    </lineage>
</organism>
<dbReference type="AlphaFoldDB" id="F6GWU2"/>
<dbReference type="EMBL" id="FN594959">
    <property type="protein sequence ID" value="CCB44427.1"/>
    <property type="molecule type" value="Genomic_DNA"/>
</dbReference>
<evidence type="ECO:0000313" key="1">
    <source>
        <dbReference type="EMBL" id="CCB44427.1"/>
    </source>
</evidence>
<dbReference type="Proteomes" id="UP000009183">
    <property type="component" value="Chromosome 4"/>
</dbReference>
<sequence length="128" mass="14605">MYHTLLYNANVFKAFFRVFNMKTKNKKRDGSSSSALHEGRKWGHQLRKKLISLEKSNIPDKAYNRGRHNKSLLQQLSGQPMHRRLGLFFLTRHFFCSLGSCHYGGQGGEENGASIARNSSVFERSAGK</sequence>
<evidence type="ECO:0000313" key="2">
    <source>
        <dbReference type="Proteomes" id="UP000009183"/>
    </source>
</evidence>
<dbReference type="HOGENOM" id="CLU_1963597_0_0_1"/>